<dbReference type="GO" id="GO:0005684">
    <property type="term" value="C:U2-type spliceosomal complex"/>
    <property type="evidence" value="ECO:0007669"/>
    <property type="project" value="TreeGrafter"/>
</dbReference>
<feature type="compositionally biased region" description="Basic and acidic residues" evidence="8">
    <location>
        <begin position="200"/>
        <end position="214"/>
    </location>
</feature>
<evidence type="ECO:0000256" key="6">
    <source>
        <dbReference type="ARBA" id="ARBA00023187"/>
    </source>
</evidence>
<feature type="compositionally biased region" description="Basic residues" evidence="8">
    <location>
        <begin position="216"/>
        <end position="231"/>
    </location>
</feature>
<comment type="subcellular location">
    <subcellularLocation>
        <location evidence="1">Nucleus</location>
    </subcellularLocation>
</comment>
<dbReference type="PANTHER" id="PTHR16196:SF0">
    <property type="entry name" value="PRE-MRNA-SPLICING FACTOR CWC25 HOMOLOG"/>
    <property type="match status" value="1"/>
</dbReference>
<evidence type="ECO:0000256" key="3">
    <source>
        <dbReference type="ARBA" id="ARBA00022664"/>
    </source>
</evidence>
<feature type="region of interest" description="Disordered" evidence="8">
    <location>
        <begin position="139"/>
        <end position="247"/>
    </location>
</feature>
<name>A0A1W0WED6_HYPEX</name>
<evidence type="ECO:0000256" key="1">
    <source>
        <dbReference type="ARBA" id="ARBA00004123"/>
    </source>
</evidence>
<dbReference type="Proteomes" id="UP000192578">
    <property type="component" value="Unassembled WGS sequence"/>
</dbReference>
<sequence length="360" mass="41084">MDWMYKRPTVDTEAYLLGKPIDRSIELNAQLEEGCPTSNEDIGGKPGALFLEAAASAALEAEAKLREDPLYVIKKKEEEQRRMLLNNPVRLKKMQEELERQKKAEEKEEQVQQRQGHLAKMLKLKAKYGADIKDILSEDIGSSSSRSHTRESDKRRHVEGSRRRRTHSRSSSPVSRHRNTNSKASDRHRKHDRSRSRSNSPDRRQRRSSPDSSRHGSSHPKSGRSPHRRPASPKPSSQSLAKPISKTFVARKVTVPEKRKQFAATTSKFDPAELERKRREMMEDAKVRDSERASNLSSYRQKEAASEEHNKKLATGSSGGFIRPMLEKAAEGSSLEARLKLSRNKSQRTRADLDKNFSER</sequence>
<dbReference type="PANTHER" id="PTHR16196">
    <property type="entry name" value="CELL CYCLE CONTROL PROTEIN CWF25"/>
    <property type="match status" value="1"/>
</dbReference>
<comment type="caution">
    <text evidence="9">The sequence shown here is derived from an EMBL/GenBank/DDBJ whole genome shotgun (WGS) entry which is preliminary data.</text>
</comment>
<dbReference type="EMBL" id="MTYJ01000121">
    <property type="protein sequence ID" value="OQV13548.1"/>
    <property type="molecule type" value="Genomic_DNA"/>
</dbReference>
<keyword evidence="3" id="KW-0507">mRNA processing</keyword>
<dbReference type="OrthoDB" id="21123at2759"/>
<keyword evidence="10" id="KW-1185">Reference proteome</keyword>
<evidence type="ECO:0000313" key="9">
    <source>
        <dbReference type="EMBL" id="OQV13548.1"/>
    </source>
</evidence>
<evidence type="ECO:0000256" key="4">
    <source>
        <dbReference type="ARBA" id="ARBA00022728"/>
    </source>
</evidence>
<keyword evidence="7" id="KW-0539">Nucleus</keyword>
<dbReference type="AlphaFoldDB" id="A0A1W0WED6"/>
<dbReference type="InterPro" id="IPR051376">
    <property type="entry name" value="CWC25_splicing_factor"/>
</dbReference>
<dbReference type="Pfam" id="PF12542">
    <property type="entry name" value="CWC25"/>
    <property type="match status" value="1"/>
</dbReference>
<evidence type="ECO:0000256" key="8">
    <source>
        <dbReference type="SAM" id="MobiDB-lite"/>
    </source>
</evidence>
<feature type="compositionally biased region" description="Basic and acidic residues" evidence="8">
    <location>
        <begin position="148"/>
        <end position="161"/>
    </location>
</feature>
<proteinExistence type="inferred from homology"/>
<feature type="compositionally biased region" description="Basic residues" evidence="8">
    <location>
        <begin position="175"/>
        <end position="196"/>
    </location>
</feature>
<dbReference type="GO" id="GO:0000398">
    <property type="term" value="P:mRNA splicing, via spliceosome"/>
    <property type="evidence" value="ECO:0007669"/>
    <property type="project" value="TreeGrafter"/>
</dbReference>
<dbReference type="InterPro" id="IPR022209">
    <property type="entry name" value="CWC25"/>
</dbReference>
<keyword evidence="6" id="KW-0508">mRNA splicing</keyword>
<feature type="region of interest" description="Disordered" evidence="8">
    <location>
        <begin position="259"/>
        <end position="360"/>
    </location>
</feature>
<evidence type="ECO:0000313" key="10">
    <source>
        <dbReference type="Proteomes" id="UP000192578"/>
    </source>
</evidence>
<feature type="compositionally biased region" description="Basic and acidic residues" evidence="8">
    <location>
        <begin position="349"/>
        <end position="360"/>
    </location>
</feature>
<keyword evidence="5" id="KW-0175">Coiled coil</keyword>
<keyword evidence="4" id="KW-0747">Spliceosome</keyword>
<organism evidence="9 10">
    <name type="scientific">Hypsibius exemplaris</name>
    <name type="common">Freshwater tardigrade</name>
    <dbReference type="NCBI Taxonomy" id="2072580"/>
    <lineage>
        <taxon>Eukaryota</taxon>
        <taxon>Metazoa</taxon>
        <taxon>Ecdysozoa</taxon>
        <taxon>Tardigrada</taxon>
        <taxon>Eutardigrada</taxon>
        <taxon>Parachela</taxon>
        <taxon>Hypsibioidea</taxon>
        <taxon>Hypsibiidae</taxon>
        <taxon>Hypsibius</taxon>
    </lineage>
</organism>
<evidence type="ECO:0000256" key="5">
    <source>
        <dbReference type="ARBA" id="ARBA00023054"/>
    </source>
</evidence>
<protein>
    <recommendedName>
        <fullName evidence="11">Pre-mRNA-splicing factor CWC25-like protein</fullName>
    </recommendedName>
</protein>
<reference evidence="10" key="1">
    <citation type="submission" date="2017-01" db="EMBL/GenBank/DDBJ databases">
        <title>Comparative genomics of anhydrobiosis in the tardigrade Hypsibius dujardini.</title>
        <authorList>
            <person name="Yoshida Y."/>
            <person name="Koutsovoulos G."/>
            <person name="Laetsch D."/>
            <person name="Stevens L."/>
            <person name="Kumar S."/>
            <person name="Horikawa D."/>
            <person name="Ishino K."/>
            <person name="Komine S."/>
            <person name="Tomita M."/>
            <person name="Blaxter M."/>
            <person name="Arakawa K."/>
        </authorList>
    </citation>
    <scope>NUCLEOTIDE SEQUENCE [LARGE SCALE GENOMIC DNA]</scope>
    <source>
        <strain evidence="10">Z151</strain>
    </source>
</reference>
<evidence type="ECO:0000256" key="7">
    <source>
        <dbReference type="ARBA" id="ARBA00023242"/>
    </source>
</evidence>
<feature type="compositionally biased region" description="Basic and acidic residues" evidence="8">
    <location>
        <begin position="300"/>
        <end position="311"/>
    </location>
</feature>
<gene>
    <name evidence="9" type="ORF">BV898_12185</name>
</gene>
<accession>A0A1W0WED6</accession>
<comment type="similarity">
    <text evidence="2">Belongs to the CWC25 family.</text>
</comment>
<evidence type="ECO:0000256" key="2">
    <source>
        <dbReference type="ARBA" id="ARBA00006695"/>
    </source>
</evidence>
<feature type="compositionally biased region" description="Basic and acidic residues" evidence="8">
    <location>
        <begin position="270"/>
        <end position="292"/>
    </location>
</feature>
<evidence type="ECO:0008006" key="11">
    <source>
        <dbReference type="Google" id="ProtNLM"/>
    </source>
</evidence>